<protein>
    <submittedName>
        <fullName evidence="2">DUF116 domain-containing protein</fullName>
    </submittedName>
</protein>
<comment type="caution">
    <text evidence="2">The sequence shown here is derived from an EMBL/GenBank/DDBJ whole genome shotgun (WGS) entry which is preliminary data.</text>
</comment>
<sequence length="248" mass="27440">MNSVKRLLTLLSVMFLIGILILAGGWALSRGASAILLGIINYGLLMGAIAFFALTFLLIYAIIMLRAEKVIPKPLKNGVRLSIRLLYPIIVGIGKPLGYDKKTIRNAYAQLNNHLILSNEYQFKGEEIMILTPHCLQKSTCGLRVTQNPDLCKRCGQCNVDDLVGLKEKYGIQLAIATGGTLARRKIMEMKPKAIIAVACERDLISGLQDVKDLPVLAIVNRRPEGPCVNTEMDIEQVELGIRHFLKE</sequence>
<dbReference type="RefSeq" id="WP_160722491.1">
    <property type="nucleotide sequence ID" value="NZ_SUMG01000017.1"/>
</dbReference>
<reference evidence="2 3" key="1">
    <citation type="submission" date="2019-04" db="EMBL/GenBank/DDBJ databases">
        <title>Isachenkonia alkalipeptolytica gen. nov. sp. nov. a new anaerobic, alkiliphilic organothrophic bacterium capable to reduce synthesized ferrihydrite isolated from a soda lake.</title>
        <authorList>
            <person name="Toshchakov S.V."/>
            <person name="Zavarzina D.G."/>
            <person name="Zhilina T.N."/>
            <person name="Kostrikina N.A."/>
            <person name="Kublanov I.V."/>
        </authorList>
    </citation>
    <scope>NUCLEOTIDE SEQUENCE [LARGE SCALE GENOMIC DNA]</scope>
    <source>
        <strain evidence="2 3">Z-1701</strain>
    </source>
</reference>
<dbReference type="EMBL" id="SUMG01000017">
    <property type="protein sequence ID" value="NBG89131.1"/>
    <property type="molecule type" value="Genomic_DNA"/>
</dbReference>
<proteinExistence type="predicted"/>
<gene>
    <name evidence="2" type="ORF">ISALK_11590</name>
</gene>
<feature type="transmembrane region" description="Helical" evidence="1">
    <location>
        <begin position="7"/>
        <end position="28"/>
    </location>
</feature>
<accession>A0AA43XMG2</accession>
<dbReference type="PANTHER" id="PTHR43801">
    <property type="entry name" value="NUCLEOTIDE-BINDING PROTEIN-RELATED"/>
    <property type="match status" value="1"/>
</dbReference>
<keyword evidence="1" id="KW-0472">Membrane</keyword>
<evidence type="ECO:0000313" key="3">
    <source>
        <dbReference type="Proteomes" id="UP000449710"/>
    </source>
</evidence>
<keyword evidence="3" id="KW-1185">Reference proteome</keyword>
<dbReference type="PIRSF" id="PIRSF006594">
    <property type="entry name" value="UCP006594"/>
    <property type="match status" value="1"/>
</dbReference>
<keyword evidence="1" id="KW-1133">Transmembrane helix</keyword>
<dbReference type="AlphaFoldDB" id="A0AA43XMG2"/>
<evidence type="ECO:0000313" key="2">
    <source>
        <dbReference type="EMBL" id="NBG89131.1"/>
    </source>
</evidence>
<dbReference type="Proteomes" id="UP000449710">
    <property type="component" value="Unassembled WGS sequence"/>
</dbReference>
<organism evidence="2 3">
    <name type="scientific">Isachenkonia alkalipeptolytica</name>
    <dbReference type="NCBI Taxonomy" id="2565777"/>
    <lineage>
        <taxon>Bacteria</taxon>
        <taxon>Bacillati</taxon>
        <taxon>Bacillota</taxon>
        <taxon>Clostridia</taxon>
        <taxon>Eubacteriales</taxon>
        <taxon>Clostridiaceae</taxon>
        <taxon>Isachenkonia</taxon>
    </lineage>
</organism>
<dbReference type="Pfam" id="PF01976">
    <property type="entry name" value="DUF116"/>
    <property type="match status" value="1"/>
</dbReference>
<feature type="transmembrane region" description="Helical" evidence="1">
    <location>
        <begin position="34"/>
        <end position="63"/>
    </location>
</feature>
<dbReference type="PANTHER" id="PTHR43801:SF1">
    <property type="entry name" value="POLYPRENYL SYNTHETASE"/>
    <property type="match status" value="1"/>
</dbReference>
<dbReference type="InterPro" id="IPR002829">
    <property type="entry name" value="DUF116"/>
</dbReference>
<evidence type="ECO:0000256" key="1">
    <source>
        <dbReference type="SAM" id="Phobius"/>
    </source>
</evidence>
<name>A0AA43XMG2_9CLOT</name>
<keyword evidence="1" id="KW-0812">Transmembrane</keyword>